<dbReference type="SMART" id="SM00028">
    <property type="entry name" value="TPR"/>
    <property type="match status" value="6"/>
</dbReference>
<organism evidence="1">
    <name type="scientific">marine sediment metagenome</name>
    <dbReference type="NCBI Taxonomy" id="412755"/>
    <lineage>
        <taxon>unclassified sequences</taxon>
        <taxon>metagenomes</taxon>
        <taxon>ecological metagenomes</taxon>
    </lineage>
</organism>
<proteinExistence type="predicted"/>
<dbReference type="Pfam" id="PF13174">
    <property type="entry name" value="TPR_6"/>
    <property type="match status" value="2"/>
</dbReference>
<protein>
    <recommendedName>
        <fullName evidence="2">Outer membrane lipoprotein BamD-like domain-containing protein</fullName>
    </recommendedName>
</protein>
<evidence type="ECO:0000313" key="1">
    <source>
        <dbReference type="EMBL" id="GAG60224.1"/>
    </source>
</evidence>
<name>X0YUC3_9ZZZZ</name>
<dbReference type="InterPro" id="IPR019734">
    <property type="entry name" value="TPR_rpt"/>
</dbReference>
<sequence length="374" mass="43596">KNKAEKSFDNKDYSQSINYYETLLKNYPNSRLADNALKKISFAYYYNSDYTEAIDSFKKAIDSEILSNDDLEIKNKLEDCYSKLAQYYYNNEKYSESAESYLNAVEVLEEIKSNFPDTNEAFIAIYKIPEYLYNAALNFNKTKDWEKSIEVLENIINNYNDSEYFDDASYILFNTYIDKATELASNLKYVESVEEFLKTLDLEVQNNSYNKIPDYKKRNVFHSIPPNTLKSIARDKYNSGSYKKALFLYEIIVEYNPELEEEINPLLIDSKLKLIASSTYNSLSPAVPERKFWGPEKSILIIENNTEFDLTVYLKGPEYKIIKVEKNSTSDEIKINAGTYEAASELSNADILPYYGEVTYEEGQKYREKYPISE</sequence>
<accession>X0YUC3</accession>
<feature type="non-terminal residue" evidence="1">
    <location>
        <position position="1"/>
    </location>
</feature>
<gene>
    <name evidence="1" type="ORF">S01H4_03909</name>
</gene>
<dbReference type="AlphaFoldDB" id="X0YUC3"/>
<reference evidence="1" key="1">
    <citation type="journal article" date="2014" name="Front. Microbiol.">
        <title>High frequency of phylogenetically diverse reductive dehalogenase-homologous genes in deep subseafloor sedimentary metagenomes.</title>
        <authorList>
            <person name="Kawai M."/>
            <person name="Futagami T."/>
            <person name="Toyoda A."/>
            <person name="Takaki Y."/>
            <person name="Nishi S."/>
            <person name="Hori S."/>
            <person name="Arai W."/>
            <person name="Tsubouchi T."/>
            <person name="Morono Y."/>
            <person name="Uchiyama I."/>
            <person name="Ito T."/>
            <person name="Fujiyama A."/>
            <person name="Inagaki F."/>
            <person name="Takami H."/>
        </authorList>
    </citation>
    <scope>NUCLEOTIDE SEQUENCE</scope>
    <source>
        <strain evidence="1">Expedition CK06-06</strain>
    </source>
</reference>
<dbReference type="EMBL" id="BART01000999">
    <property type="protein sequence ID" value="GAG60224.1"/>
    <property type="molecule type" value="Genomic_DNA"/>
</dbReference>
<dbReference type="InterPro" id="IPR011990">
    <property type="entry name" value="TPR-like_helical_dom_sf"/>
</dbReference>
<dbReference type="Gene3D" id="1.25.40.10">
    <property type="entry name" value="Tetratricopeptide repeat domain"/>
    <property type="match status" value="1"/>
</dbReference>
<dbReference type="SUPFAM" id="SSF48452">
    <property type="entry name" value="TPR-like"/>
    <property type="match status" value="2"/>
</dbReference>
<comment type="caution">
    <text evidence="1">The sequence shown here is derived from an EMBL/GenBank/DDBJ whole genome shotgun (WGS) entry which is preliminary data.</text>
</comment>
<evidence type="ECO:0008006" key="2">
    <source>
        <dbReference type="Google" id="ProtNLM"/>
    </source>
</evidence>